<comment type="similarity">
    <text evidence="1 15">Belongs to the helicase family. RecG subfamily.</text>
</comment>
<comment type="function">
    <text evidence="15">Plays a critical role in recombination and DNA repair. Helps process Holliday junction intermediates to mature products by catalyzing branch migration. Has replication fork regression activity, unwinds stalled or blocked replication forks to make a HJ that can be resolved. Has a DNA unwinding activity characteristic of a DNA helicase with 3'-5' polarity.</text>
</comment>
<evidence type="ECO:0000256" key="12">
    <source>
        <dbReference type="ARBA" id="ARBA00034617"/>
    </source>
</evidence>
<dbReference type="InterPro" id="IPR012340">
    <property type="entry name" value="NA-bd_OB-fold"/>
</dbReference>
<evidence type="ECO:0000259" key="16">
    <source>
        <dbReference type="PROSITE" id="PS51192"/>
    </source>
</evidence>
<dbReference type="Pfam" id="PF00271">
    <property type="entry name" value="Helicase_C"/>
    <property type="match status" value="1"/>
</dbReference>
<evidence type="ECO:0000256" key="9">
    <source>
        <dbReference type="ARBA" id="ARBA00023172"/>
    </source>
</evidence>
<keyword evidence="4 15" id="KW-0227">DNA damage</keyword>
<protein>
    <recommendedName>
        <fullName evidence="2 15">ATP-dependent DNA helicase RecG</fullName>
        <ecNumber evidence="13 15">5.6.2.4</ecNumber>
    </recommendedName>
</protein>
<comment type="catalytic activity">
    <reaction evidence="14 15">
        <text>ATP + H2O = ADP + phosphate + H(+)</text>
        <dbReference type="Rhea" id="RHEA:13065"/>
        <dbReference type="ChEBI" id="CHEBI:15377"/>
        <dbReference type="ChEBI" id="CHEBI:15378"/>
        <dbReference type="ChEBI" id="CHEBI:30616"/>
        <dbReference type="ChEBI" id="CHEBI:43474"/>
        <dbReference type="ChEBI" id="CHEBI:456216"/>
        <dbReference type="EC" id="5.6.2.4"/>
    </reaction>
</comment>
<evidence type="ECO:0000256" key="6">
    <source>
        <dbReference type="ARBA" id="ARBA00022806"/>
    </source>
</evidence>
<evidence type="ECO:0000256" key="4">
    <source>
        <dbReference type="ARBA" id="ARBA00022763"/>
    </source>
</evidence>
<dbReference type="Gene3D" id="2.40.50.140">
    <property type="entry name" value="Nucleic acid-binding proteins"/>
    <property type="match status" value="1"/>
</dbReference>
<dbReference type="SUPFAM" id="SSF52540">
    <property type="entry name" value="P-loop containing nucleoside triphosphate hydrolases"/>
    <property type="match status" value="2"/>
</dbReference>
<dbReference type="Pfam" id="PF19833">
    <property type="entry name" value="RecG_dom3_C"/>
    <property type="match status" value="1"/>
</dbReference>
<dbReference type="InterPro" id="IPR004609">
    <property type="entry name" value="ATP-dep_DNA_helicase_RecG"/>
</dbReference>
<dbReference type="EMBL" id="MFGA01000010">
    <property type="protein sequence ID" value="OGF21229.1"/>
    <property type="molecule type" value="Genomic_DNA"/>
</dbReference>
<dbReference type="InterPro" id="IPR027417">
    <property type="entry name" value="P-loop_NTPase"/>
</dbReference>
<keyword evidence="8" id="KW-0238">DNA-binding</keyword>
<dbReference type="GO" id="GO:0006310">
    <property type="term" value="P:DNA recombination"/>
    <property type="evidence" value="ECO:0007669"/>
    <property type="project" value="UniProtKB-UniRule"/>
</dbReference>
<dbReference type="SMART" id="SM00487">
    <property type="entry name" value="DEXDc"/>
    <property type="match status" value="1"/>
</dbReference>
<dbReference type="InterPro" id="IPR033454">
    <property type="entry name" value="RecG_wedge"/>
</dbReference>
<dbReference type="NCBIfam" id="NF008168">
    <property type="entry name" value="PRK10917.2-2"/>
    <property type="match status" value="1"/>
</dbReference>
<evidence type="ECO:0000313" key="19">
    <source>
        <dbReference type="Proteomes" id="UP000177407"/>
    </source>
</evidence>
<dbReference type="GO" id="GO:0006281">
    <property type="term" value="P:DNA repair"/>
    <property type="evidence" value="ECO:0007669"/>
    <property type="project" value="UniProtKB-UniRule"/>
</dbReference>
<dbReference type="SUPFAM" id="SSF50249">
    <property type="entry name" value="Nucleic acid-binding proteins"/>
    <property type="match status" value="1"/>
</dbReference>
<dbReference type="GO" id="GO:0005524">
    <property type="term" value="F:ATP binding"/>
    <property type="evidence" value="ECO:0007669"/>
    <property type="project" value="UniProtKB-KW"/>
</dbReference>
<dbReference type="SMART" id="SM00490">
    <property type="entry name" value="HELICc"/>
    <property type="match status" value="1"/>
</dbReference>
<organism evidence="18 19">
    <name type="scientific">Candidatus Falkowbacteria bacterium RIFOXYA2_FULL_38_12</name>
    <dbReference type="NCBI Taxonomy" id="1797993"/>
    <lineage>
        <taxon>Bacteria</taxon>
        <taxon>Candidatus Falkowiibacteriota</taxon>
    </lineage>
</organism>
<dbReference type="PROSITE" id="PS51194">
    <property type="entry name" value="HELICASE_CTER"/>
    <property type="match status" value="1"/>
</dbReference>
<dbReference type="GO" id="GO:0043138">
    <property type="term" value="F:3'-5' DNA helicase activity"/>
    <property type="evidence" value="ECO:0007669"/>
    <property type="project" value="UniProtKB-EC"/>
</dbReference>
<dbReference type="InterPro" id="IPR014001">
    <property type="entry name" value="Helicase_ATP-bd"/>
</dbReference>
<dbReference type="PANTHER" id="PTHR47964:SF1">
    <property type="entry name" value="ATP-DEPENDENT DNA HELICASE HOMOLOG RECG, CHLOROPLASTIC"/>
    <property type="match status" value="1"/>
</dbReference>
<evidence type="ECO:0000256" key="2">
    <source>
        <dbReference type="ARBA" id="ARBA00017846"/>
    </source>
</evidence>
<keyword evidence="5 15" id="KW-0378">Hydrolase</keyword>
<sequence>MINLDSPIEILSKVGKTTAQRLQKLGLKTAKDLLFYFPFRHEDWSNVISVAKLSYGTVATCRARVELIKNTRSFFKRKNITEALVSDNSGSIKVVWFNQPYLAKTLKIGDEIFLSGKVDLDRFGLHLTSPSYEKINREGETTHTARIVPIYSVTENLTEKQIRFLVKLIIPLAEKIEDWLPKNIKAKFNLVDLKDALGQIHFPDNKFKLESAKRRLKFDELFLVQLRNTLVKINLLKTKAPVINFYEEETKKFVSSLPFQLTDAQRKAAWEILQDLENNHPMNRLLEGDVGSGKTIVAAIAVLNVILNGKKAIVMVPTEILAGQHFKSFCKLFDKLNIKIGLLTRSNKMMNYEIGILAHDGEEKKLDLKFIINNSQLIIGTHALIQEGMEFNNLGLAIVDEQHRFGVGQRMAIHNKKEGISPHFLSMTATPIPRTMSLIFYGDLDLSIIDEMPVGRKKIFTKIVSHEKRHLAYDFVKQEIKKGRQIFIICPLIDPSDKLGVKSVKDEFEVLQKEIFPELSIGILHGKMKSAEKEEVMKNFLENKINILVSTSVIEVGIDVPNATIMIIEGAERFGLAQLHQFRGRVGRSGNQSFCLLFSGGEGSETMERLEALVNCNDGFALAEKDLTLRGPGEVWGTRQSGVLELKIASLADCKIAKEAKEAAEEIIKKDPELENFPDLKEKLSEFERDVHLE</sequence>
<dbReference type="Gene3D" id="3.40.50.300">
    <property type="entry name" value="P-loop containing nucleotide triphosphate hydrolases"/>
    <property type="match status" value="2"/>
</dbReference>
<evidence type="ECO:0000313" key="18">
    <source>
        <dbReference type="EMBL" id="OGF21229.1"/>
    </source>
</evidence>
<dbReference type="PANTHER" id="PTHR47964">
    <property type="entry name" value="ATP-DEPENDENT DNA HELICASE HOMOLOG RECG, CHLOROPLASTIC"/>
    <property type="match status" value="1"/>
</dbReference>
<dbReference type="NCBIfam" id="NF008165">
    <property type="entry name" value="PRK10917.1-3"/>
    <property type="match status" value="1"/>
</dbReference>
<evidence type="ECO:0000256" key="14">
    <source>
        <dbReference type="ARBA" id="ARBA00048988"/>
    </source>
</evidence>
<evidence type="ECO:0000256" key="1">
    <source>
        <dbReference type="ARBA" id="ARBA00007504"/>
    </source>
</evidence>
<evidence type="ECO:0000256" key="10">
    <source>
        <dbReference type="ARBA" id="ARBA00023204"/>
    </source>
</evidence>
<dbReference type="NCBIfam" id="TIGR00643">
    <property type="entry name" value="recG"/>
    <property type="match status" value="1"/>
</dbReference>
<comment type="caution">
    <text evidence="18">The sequence shown here is derived from an EMBL/GenBank/DDBJ whole genome shotgun (WGS) entry which is preliminary data.</text>
</comment>
<dbReference type="PROSITE" id="PS51192">
    <property type="entry name" value="HELICASE_ATP_BIND_1"/>
    <property type="match status" value="1"/>
</dbReference>
<evidence type="ECO:0000259" key="17">
    <source>
        <dbReference type="PROSITE" id="PS51194"/>
    </source>
</evidence>
<evidence type="ECO:0000256" key="8">
    <source>
        <dbReference type="ARBA" id="ARBA00023125"/>
    </source>
</evidence>
<dbReference type="CDD" id="cd17992">
    <property type="entry name" value="DEXHc_RecG"/>
    <property type="match status" value="1"/>
</dbReference>
<evidence type="ECO:0000256" key="15">
    <source>
        <dbReference type="RuleBase" id="RU363016"/>
    </source>
</evidence>
<dbReference type="EC" id="5.6.2.4" evidence="13 15"/>
<dbReference type="InterPro" id="IPR045562">
    <property type="entry name" value="RecG_dom3_C"/>
</dbReference>
<keyword evidence="11" id="KW-0413">Isomerase</keyword>
<dbReference type="InterPro" id="IPR011545">
    <property type="entry name" value="DEAD/DEAH_box_helicase_dom"/>
</dbReference>
<reference evidence="18 19" key="1">
    <citation type="journal article" date="2016" name="Nat. Commun.">
        <title>Thousands of microbial genomes shed light on interconnected biogeochemical processes in an aquifer system.</title>
        <authorList>
            <person name="Anantharaman K."/>
            <person name="Brown C.T."/>
            <person name="Hug L.A."/>
            <person name="Sharon I."/>
            <person name="Castelle C.J."/>
            <person name="Probst A.J."/>
            <person name="Thomas B.C."/>
            <person name="Singh A."/>
            <person name="Wilkins M.J."/>
            <person name="Karaoz U."/>
            <person name="Brodie E.L."/>
            <person name="Williams K.H."/>
            <person name="Hubbard S.S."/>
            <person name="Banfield J.F."/>
        </authorList>
    </citation>
    <scope>NUCLEOTIDE SEQUENCE [LARGE SCALE GENOMIC DNA]</scope>
</reference>
<evidence type="ECO:0000256" key="3">
    <source>
        <dbReference type="ARBA" id="ARBA00022741"/>
    </source>
</evidence>
<keyword evidence="3 15" id="KW-0547">Nucleotide-binding</keyword>
<keyword evidence="7 15" id="KW-0067">ATP-binding</keyword>
<accession>A0A1F5S3I5</accession>
<dbReference type="CDD" id="cd04488">
    <property type="entry name" value="RecG_wedge_OBF"/>
    <property type="match status" value="1"/>
</dbReference>
<dbReference type="Pfam" id="PF17191">
    <property type="entry name" value="RecG_wedge"/>
    <property type="match status" value="1"/>
</dbReference>
<dbReference type="Pfam" id="PF00270">
    <property type="entry name" value="DEAD"/>
    <property type="match status" value="1"/>
</dbReference>
<dbReference type="AlphaFoldDB" id="A0A1F5S3I5"/>
<dbReference type="GO" id="GO:0016887">
    <property type="term" value="F:ATP hydrolysis activity"/>
    <property type="evidence" value="ECO:0007669"/>
    <property type="project" value="RHEA"/>
</dbReference>
<dbReference type="GO" id="GO:0003677">
    <property type="term" value="F:DNA binding"/>
    <property type="evidence" value="ECO:0007669"/>
    <property type="project" value="UniProtKB-KW"/>
</dbReference>
<keyword evidence="10 15" id="KW-0234">DNA repair</keyword>
<dbReference type="InterPro" id="IPR047112">
    <property type="entry name" value="RecG/Mfd"/>
</dbReference>
<proteinExistence type="inferred from homology"/>
<evidence type="ECO:0000256" key="5">
    <source>
        <dbReference type="ARBA" id="ARBA00022801"/>
    </source>
</evidence>
<keyword evidence="6 15" id="KW-0347">Helicase</keyword>
<keyword evidence="9 15" id="KW-0233">DNA recombination</keyword>
<dbReference type="InterPro" id="IPR001650">
    <property type="entry name" value="Helicase_C-like"/>
</dbReference>
<evidence type="ECO:0000256" key="13">
    <source>
        <dbReference type="ARBA" id="ARBA00034808"/>
    </source>
</evidence>
<evidence type="ECO:0000256" key="11">
    <source>
        <dbReference type="ARBA" id="ARBA00023235"/>
    </source>
</evidence>
<gene>
    <name evidence="18" type="ORF">A2257_01045</name>
</gene>
<comment type="catalytic activity">
    <reaction evidence="12 15">
        <text>Couples ATP hydrolysis with the unwinding of duplex DNA by translocating in the 3'-5' direction.</text>
        <dbReference type="EC" id="5.6.2.4"/>
    </reaction>
</comment>
<name>A0A1F5S3I5_9BACT</name>
<feature type="domain" description="Helicase ATP-binding" evidence="16">
    <location>
        <begin position="275"/>
        <end position="449"/>
    </location>
</feature>
<dbReference type="Proteomes" id="UP000177407">
    <property type="component" value="Unassembled WGS sequence"/>
</dbReference>
<feature type="domain" description="Helicase C-terminal" evidence="17">
    <location>
        <begin position="475"/>
        <end position="628"/>
    </location>
</feature>
<evidence type="ECO:0000256" key="7">
    <source>
        <dbReference type="ARBA" id="ARBA00022840"/>
    </source>
</evidence>